<feature type="transmembrane region" description="Helical" evidence="8">
    <location>
        <begin position="94"/>
        <end position="114"/>
    </location>
</feature>
<evidence type="ECO:0000313" key="10">
    <source>
        <dbReference type="EMBL" id="QCI11022.1"/>
    </source>
</evidence>
<comment type="subcellular location">
    <subcellularLocation>
        <location evidence="1">Cell membrane</location>
        <topology evidence="1">Multi-pass membrane protein</topology>
    </subcellularLocation>
</comment>
<dbReference type="InterPro" id="IPR038731">
    <property type="entry name" value="RgtA/B/C-like"/>
</dbReference>
<evidence type="ECO:0000313" key="11">
    <source>
        <dbReference type="Proteomes" id="UP000298551"/>
    </source>
</evidence>
<protein>
    <recommendedName>
        <fullName evidence="9">Glycosyltransferase RgtA/B/C/D-like domain-containing protein</fullName>
    </recommendedName>
</protein>
<feature type="transmembrane region" description="Helical" evidence="8">
    <location>
        <begin position="120"/>
        <end position="140"/>
    </location>
</feature>
<dbReference type="Proteomes" id="UP000298551">
    <property type="component" value="Chromosome"/>
</dbReference>
<dbReference type="PANTHER" id="PTHR33908:SF3">
    <property type="entry name" value="UNDECAPRENYL PHOSPHATE-ALPHA-4-AMINO-4-DEOXY-L-ARABINOSE ARABINOSYL TRANSFERASE"/>
    <property type="match status" value="1"/>
</dbReference>
<keyword evidence="5 8" id="KW-0812">Transmembrane</keyword>
<keyword evidence="6 8" id="KW-1133">Transmembrane helix</keyword>
<evidence type="ECO:0000256" key="5">
    <source>
        <dbReference type="ARBA" id="ARBA00022692"/>
    </source>
</evidence>
<dbReference type="RefSeq" id="WP_136913215.1">
    <property type="nucleotide sequence ID" value="NZ_CP039371.1"/>
</dbReference>
<evidence type="ECO:0000259" key="9">
    <source>
        <dbReference type="Pfam" id="PF13231"/>
    </source>
</evidence>
<evidence type="ECO:0000256" key="1">
    <source>
        <dbReference type="ARBA" id="ARBA00004651"/>
    </source>
</evidence>
<feature type="transmembrane region" description="Helical" evidence="8">
    <location>
        <begin position="273"/>
        <end position="295"/>
    </location>
</feature>
<accession>A0A4D6X691</accession>
<evidence type="ECO:0000256" key="8">
    <source>
        <dbReference type="SAM" id="Phobius"/>
    </source>
</evidence>
<keyword evidence="7 8" id="KW-0472">Membrane</keyword>
<keyword evidence="3" id="KW-0328">Glycosyltransferase</keyword>
<feature type="domain" description="Glycosyltransferase RgtA/B/C/D-like" evidence="9">
    <location>
        <begin position="74"/>
        <end position="233"/>
    </location>
</feature>
<feature type="transmembrane region" description="Helical" evidence="8">
    <location>
        <begin position="147"/>
        <end position="165"/>
    </location>
</feature>
<proteinExistence type="predicted"/>
<evidence type="ECO:0000256" key="6">
    <source>
        <dbReference type="ARBA" id="ARBA00022989"/>
    </source>
</evidence>
<dbReference type="GO" id="GO:0005886">
    <property type="term" value="C:plasma membrane"/>
    <property type="evidence" value="ECO:0007669"/>
    <property type="project" value="UniProtKB-SubCell"/>
</dbReference>
<dbReference type="InterPro" id="IPR050297">
    <property type="entry name" value="LipidA_mod_glycosyltrf_83"/>
</dbReference>
<feature type="transmembrane region" description="Helical" evidence="8">
    <location>
        <begin position="171"/>
        <end position="204"/>
    </location>
</feature>
<evidence type="ECO:0000256" key="7">
    <source>
        <dbReference type="ARBA" id="ARBA00023136"/>
    </source>
</evidence>
<dbReference type="PANTHER" id="PTHR33908">
    <property type="entry name" value="MANNOSYLTRANSFERASE YKCB-RELATED"/>
    <property type="match status" value="1"/>
</dbReference>
<keyword evidence="4" id="KW-0808">Transferase</keyword>
<dbReference type="GO" id="GO:0009103">
    <property type="term" value="P:lipopolysaccharide biosynthetic process"/>
    <property type="evidence" value="ECO:0007669"/>
    <property type="project" value="TreeGrafter"/>
</dbReference>
<feature type="transmembrane region" description="Helical" evidence="8">
    <location>
        <begin position="331"/>
        <end position="348"/>
    </location>
</feature>
<dbReference type="GO" id="GO:0016763">
    <property type="term" value="F:pentosyltransferase activity"/>
    <property type="evidence" value="ECO:0007669"/>
    <property type="project" value="TreeGrafter"/>
</dbReference>
<feature type="transmembrane region" description="Helical" evidence="8">
    <location>
        <begin position="216"/>
        <end position="234"/>
    </location>
</feature>
<feature type="transmembrane region" description="Helical" evidence="8">
    <location>
        <begin position="65"/>
        <end position="82"/>
    </location>
</feature>
<organism evidence="10 11">
    <name type="scientific">Pseudomonas putida</name>
    <name type="common">Arthrobacter siderocapsulatus</name>
    <dbReference type="NCBI Taxonomy" id="303"/>
    <lineage>
        <taxon>Bacteria</taxon>
        <taxon>Pseudomonadati</taxon>
        <taxon>Pseudomonadota</taxon>
        <taxon>Gammaproteobacteria</taxon>
        <taxon>Pseudomonadales</taxon>
        <taxon>Pseudomonadaceae</taxon>
        <taxon>Pseudomonas</taxon>
    </lineage>
</organism>
<dbReference type="GO" id="GO:0010041">
    <property type="term" value="P:response to iron(III) ion"/>
    <property type="evidence" value="ECO:0007669"/>
    <property type="project" value="TreeGrafter"/>
</dbReference>
<evidence type="ECO:0000256" key="2">
    <source>
        <dbReference type="ARBA" id="ARBA00022475"/>
    </source>
</evidence>
<dbReference type="Pfam" id="PF13231">
    <property type="entry name" value="PMT_2"/>
    <property type="match status" value="1"/>
</dbReference>
<gene>
    <name evidence="10" type="ORF">E6B08_06180</name>
</gene>
<feature type="transmembrane region" description="Helical" evidence="8">
    <location>
        <begin position="302"/>
        <end position="319"/>
    </location>
</feature>
<evidence type="ECO:0000256" key="3">
    <source>
        <dbReference type="ARBA" id="ARBA00022676"/>
    </source>
</evidence>
<reference evidence="11" key="1">
    <citation type="submission" date="2019-04" db="EMBL/GenBank/DDBJ databases">
        <title>Genome sequence of Pseudomonas putida 1290, an auxin catabolizing strain.</title>
        <authorList>
            <person name="Laird T.S."/>
            <person name="Leveau J.H.J."/>
        </authorList>
    </citation>
    <scope>NUCLEOTIDE SEQUENCE [LARGE SCALE GENOMIC DNA]</scope>
    <source>
        <strain evidence="11">1290</strain>
    </source>
</reference>
<keyword evidence="2" id="KW-1003">Cell membrane</keyword>
<feature type="transmembrane region" description="Helical" evidence="8">
    <location>
        <begin position="21"/>
        <end position="39"/>
    </location>
</feature>
<evidence type="ECO:0000256" key="4">
    <source>
        <dbReference type="ARBA" id="ARBA00022679"/>
    </source>
</evidence>
<dbReference type="OrthoDB" id="139918at2"/>
<dbReference type="AlphaFoldDB" id="A0A4D6X691"/>
<sequence length="448" mass="50235">MLERTSEMSATTPSSWRAASLSKVGTVGLILLIAVIARLNQVGVPLIWFDEAFSVWLARLPLEQMIYFTASDVHPPLYYLVLHYWMVGLGDSVLAVRGLSVLFGTATVAVGMLLVRRVYAWPTVVMAGLLLALFPIAVRYSQETRMYAMHGFLMLSALYALSAWTRQQRSGYLLAYMLLMILGMYTHYFTLLAAMASWVCVALLRGDGGRRLILARSWWLCNLTIALALLPWLATMLRQATEPRGLNWIERPSVQTLPLATWRAFTLGVEAPYVAVLMSLLLAILLIAGALAVRLDQTRGRLCWILAGFCCVPLLAAWFGSYYRPMFMERYLLFALLCMPILLAIFFSRLSWYRLALSLGTCLALEGVGLVYLYTQSSNLNGGTSWIGNRLDCVMAEVGKRWQPGDVLVAGTSPLILDFYNKSGQPLYVYSDTPPRRMTDRFILLRSN</sequence>
<name>A0A4D6X691_PSEPU</name>
<dbReference type="EMBL" id="CP039371">
    <property type="protein sequence ID" value="QCI11022.1"/>
    <property type="molecule type" value="Genomic_DNA"/>
</dbReference>